<evidence type="ECO:0000256" key="1">
    <source>
        <dbReference type="ARBA" id="ARBA00004239"/>
    </source>
</evidence>
<name>A0A6A4QN31_LUPAL</name>
<comment type="caution">
    <text evidence="6">The sequence shown here is derived from an EMBL/GenBank/DDBJ whole genome shotgun (WGS) entry which is preliminary data.</text>
</comment>
<dbReference type="GO" id="GO:0005576">
    <property type="term" value="C:extracellular region"/>
    <property type="evidence" value="ECO:0007669"/>
    <property type="project" value="UniProtKB-SubCell"/>
</dbReference>
<keyword evidence="2" id="KW-0964">Secreted</keyword>
<feature type="signal peptide" evidence="5">
    <location>
        <begin position="1"/>
        <end position="34"/>
    </location>
</feature>
<gene>
    <name evidence="6" type="ORF">Lalb_Chr04g0255041</name>
</gene>
<keyword evidence="7" id="KW-1185">Reference proteome</keyword>
<comment type="subcellular location">
    <subcellularLocation>
        <location evidence="1">Secreted</location>
        <location evidence="1">Extracellular space</location>
    </subcellularLocation>
</comment>
<evidence type="ECO:0000256" key="4">
    <source>
        <dbReference type="SAM" id="MobiDB-lite"/>
    </source>
</evidence>
<dbReference type="AlphaFoldDB" id="A0A6A4QN31"/>
<keyword evidence="3 5" id="KW-0732">Signal</keyword>
<evidence type="ECO:0000256" key="5">
    <source>
        <dbReference type="SAM" id="SignalP"/>
    </source>
</evidence>
<sequence>MATSHSSKSLNQTCKNFSLLLLMLYLLLIGSCNAIRTLETMRVNHERKEFLKGKHYQHGFQSQDLVFNFFPKGSVPSSGPSKRHNSVVDSTPHN</sequence>
<dbReference type="PANTHER" id="PTHR33599:SF20">
    <property type="entry name" value="PROTEIN IDA"/>
    <property type="match status" value="1"/>
</dbReference>
<organism evidence="6 7">
    <name type="scientific">Lupinus albus</name>
    <name type="common">White lupine</name>
    <name type="synonym">Lupinus termis</name>
    <dbReference type="NCBI Taxonomy" id="3870"/>
    <lineage>
        <taxon>Eukaryota</taxon>
        <taxon>Viridiplantae</taxon>
        <taxon>Streptophyta</taxon>
        <taxon>Embryophyta</taxon>
        <taxon>Tracheophyta</taxon>
        <taxon>Spermatophyta</taxon>
        <taxon>Magnoliopsida</taxon>
        <taxon>eudicotyledons</taxon>
        <taxon>Gunneridae</taxon>
        <taxon>Pentapetalae</taxon>
        <taxon>rosids</taxon>
        <taxon>fabids</taxon>
        <taxon>Fabales</taxon>
        <taxon>Fabaceae</taxon>
        <taxon>Papilionoideae</taxon>
        <taxon>50 kb inversion clade</taxon>
        <taxon>genistoids sensu lato</taxon>
        <taxon>core genistoids</taxon>
        <taxon>Genisteae</taxon>
        <taxon>Lupinus</taxon>
    </lineage>
</organism>
<dbReference type="OrthoDB" id="1433468at2759"/>
<dbReference type="GO" id="GO:0010227">
    <property type="term" value="P:floral organ abscission"/>
    <property type="evidence" value="ECO:0007669"/>
    <property type="project" value="InterPro"/>
</dbReference>
<dbReference type="PANTHER" id="PTHR33599">
    <property type="entry name" value="PROTEIN IDA-LIKE 5"/>
    <property type="match status" value="1"/>
</dbReference>
<reference evidence="7" key="1">
    <citation type="journal article" date="2020" name="Nat. Commun.">
        <title>Genome sequence of the cluster root forming white lupin.</title>
        <authorList>
            <person name="Hufnagel B."/>
            <person name="Marques A."/>
            <person name="Soriano A."/>
            <person name="Marques L."/>
            <person name="Divol F."/>
            <person name="Doumas P."/>
            <person name="Sallet E."/>
            <person name="Mancinotti D."/>
            <person name="Carrere S."/>
            <person name="Marande W."/>
            <person name="Arribat S."/>
            <person name="Keller J."/>
            <person name="Huneau C."/>
            <person name="Blein T."/>
            <person name="Aime D."/>
            <person name="Laguerre M."/>
            <person name="Taylor J."/>
            <person name="Schubert V."/>
            <person name="Nelson M."/>
            <person name="Geu-Flores F."/>
            <person name="Crespi M."/>
            <person name="Gallardo-Guerrero K."/>
            <person name="Delaux P.-M."/>
            <person name="Salse J."/>
            <person name="Berges H."/>
            <person name="Guyot R."/>
            <person name="Gouzy J."/>
            <person name="Peret B."/>
        </authorList>
    </citation>
    <scope>NUCLEOTIDE SEQUENCE [LARGE SCALE GENOMIC DNA]</scope>
    <source>
        <strain evidence="7">cv. Amiga</strain>
    </source>
</reference>
<dbReference type="InterPro" id="IPR039639">
    <property type="entry name" value="IDA-like"/>
</dbReference>
<evidence type="ECO:0000256" key="2">
    <source>
        <dbReference type="ARBA" id="ARBA00022525"/>
    </source>
</evidence>
<accession>A0A6A4QN31</accession>
<proteinExistence type="predicted"/>
<feature type="region of interest" description="Disordered" evidence="4">
    <location>
        <begin position="74"/>
        <end position="94"/>
    </location>
</feature>
<feature type="chain" id="PRO_5025418674" evidence="5">
    <location>
        <begin position="35"/>
        <end position="94"/>
    </location>
</feature>
<evidence type="ECO:0000313" key="6">
    <source>
        <dbReference type="EMBL" id="KAE9615421.1"/>
    </source>
</evidence>
<evidence type="ECO:0000313" key="7">
    <source>
        <dbReference type="Proteomes" id="UP000447434"/>
    </source>
</evidence>
<evidence type="ECO:0000256" key="3">
    <source>
        <dbReference type="ARBA" id="ARBA00022729"/>
    </source>
</evidence>
<dbReference type="EMBL" id="WOCE01000004">
    <property type="protein sequence ID" value="KAE9615421.1"/>
    <property type="molecule type" value="Genomic_DNA"/>
</dbReference>
<dbReference type="Proteomes" id="UP000447434">
    <property type="component" value="Chromosome 4"/>
</dbReference>
<protein>
    <submittedName>
        <fullName evidence="6">Uncharacterized protein</fullName>
    </submittedName>
</protein>